<dbReference type="PANTHER" id="PTHR32305:SF15">
    <property type="entry name" value="PROTEIN RHSA-RELATED"/>
    <property type="match status" value="1"/>
</dbReference>
<dbReference type="AlphaFoldDB" id="A0A3R8LQE3"/>
<evidence type="ECO:0000313" key="1">
    <source>
        <dbReference type="EMBL" id="RRN44375.1"/>
    </source>
</evidence>
<comment type="caution">
    <text evidence="1">The sequence shown here is derived from an EMBL/GenBank/DDBJ whole genome shotgun (WGS) entry which is preliminary data.</text>
</comment>
<protein>
    <recommendedName>
        <fullName evidence="3">DUF2235 domain-containing protein</fullName>
    </recommendedName>
</protein>
<dbReference type="InterPro" id="IPR050708">
    <property type="entry name" value="T6SS_VgrG/RHS"/>
</dbReference>
<reference evidence="1 2" key="1">
    <citation type="submission" date="2018-11" db="EMBL/GenBank/DDBJ databases">
        <title>Genome sequencing of Lautropia sp. KCOM 2505 (= ChDC F240).</title>
        <authorList>
            <person name="Kook J.-K."/>
            <person name="Park S.-N."/>
            <person name="Lim Y.K."/>
        </authorList>
    </citation>
    <scope>NUCLEOTIDE SEQUENCE [LARGE SCALE GENOMIC DNA]</scope>
    <source>
        <strain evidence="1 2">KCOM 2505</strain>
    </source>
</reference>
<dbReference type="RefSeq" id="WP_125096568.1">
    <property type="nucleotide sequence ID" value="NZ_RRUE01000002.1"/>
</dbReference>
<dbReference type="PRINTS" id="PR00394">
    <property type="entry name" value="RHSPROTEIN"/>
</dbReference>
<accession>A0A3R8LQE3</accession>
<name>A0A3R8LQE3_9BURK</name>
<dbReference type="Proteomes" id="UP000270261">
    <property type="component" value="Unassembled WGS sequence"/>
</dbReference>
<evidence type="ECO:0000313" key="2">
    <source>
        <dbReference type="Proteomes" id="UP000270261"/>
    </source>
</evidence>
<gene>
    <name evidence="1" type="ORF">EHV23_13755</name>
</gene>
<proteinExistence type="predicted"/>
<dbReference type="PANTHER" id="PTHR32305">
    <property type="match status" value="1"/>
</dbReference>
<sequence length="462" mass="52008">MLRLPGQWADAATGLYYNMKRDYDPMMGRYVSPDPLGVRAGPNPYLYAGADPLRNVDPTGLMLFAFDGTYNAPDAPTNVWYFHQLYNTEANGPGRVTRPYLEGVGVAQGPDAAYGRTMVSVTRETLEPIFSWKWKDNVEFQVMRFMKAVEDLKEDETLNIDVVGFSRGAVQALEFGRIVARMLNNGEVAHADRVKLRFMGLMDPVMTNMYSGVDGWEQKCKPMDVDDRWENVLNIVAAHDRRGILFKGTSLGSQINMRPNGDLTGLDPNVVRKLRRDPATGGWTGIREEIVLAGAHSDIGGGWRSPESKAPDSDLSDASLWVLMDRAEHAGVVMHDLPDYLKRIDLPVNHKNSGSIMNLAQGRDGRTYLVDGEWKDDAHLGFYGVKPDSRLHPFKVEPENEIGMFRDGRDDPVVHSASRIPESKYWQQENSMDMSLYCKFLLDKAIFYSSKYAENCRQAINH</sequence>
<dbReference type="NCBIfam" id="TIGR03696">
    <property type="entry name" value="Rhs_assc_core"/>
    <property type="match status" value="1"/>
</dbReference>
<evidence type="ECO:0008006" key="3">
    <source>
        <dbReference type="Google" id="ProtNLM"/>
    </source>
</evidence>
<keyword evidence="2" id="KW-1185">Reference proteome</keyword>
<dbReference type="EMBL" id="RRUE01000002">
    <property type="protein sequence ID" value="RRN44375.1"/>
    <property type="molecule type" value="Genomic_DNA"/>
</dbReference>
<dbReference type="OrthoDB" id="5445630at2"/>
<organism evidence="1 2">
    <name type="scientific">Lautropia dentalis</name>
    <dbReference type="NCBI Taxonomy" id="2490857"/>
    <lineage>
        <taxon>Bacteria</taxon>
        <taxon>Pseudomonadati</taxon>
        <taxon>Pseudomonadota</taxon>
        <taxon>Betaproteobacteria</taxon>
        <taxon>Burkholderiales</taxon>
        <taxon>Burkholderiaceae</taxon>
        <taxon>Lautropia</taxon>
    </lineage>
</organism>
<dbReference type="InterPro" id="IPR022385">
    <property type="entry name" value="Rhs_assc_core"/>
</dbReference>
<dbReference type="Gene3D" id="2.180.10.10">
    <property type="entry name" value="RHS repeat-associated core"/>
    <property type="match status" value="1"/>
</dbReference>